<feature type="domain" description="Xylanolytic transcriptional activator regulatory" evidence="3">
    <location>
        <begin position="342"/>
        <end position="418"/>
    </location>
</feature>
<dbReference type="GO" id="GO:0008270">
    <property type="term" value="F:zinc ion binding"/>
    <property type="evidence" value="ECO:0007669"/>
    <property type="project" value="InterPro"/>
</dbReference>
<proteinExistence type="predicted"/>
<dbReference type="Pfam" id="PF04082">
    <property type="entry name" value="Fungal_trans"/>
    <property type="match status" value="1"/>
</dbReference>
<dbReference type="PANTHER" id="PTHR31668:SF23">
    <property type="entry name" value="ZN(II)2CYS6 TRANSCRIPTION FACTOR (EUROFUNG)"/>
    <property type="match status" value="1"/>
</dbReference>
<gene>
    <name evidence="4" type="ORF">N7532_008728</name>
</gene>
<evidence type="ECO:0000313" key="5">
    <source>
        <dbReference type="Proteomes" id="UP001149074"/>
    </source>
</evidence>
<organism evidence="4 5">
    <name type="scientific">Penicillium argentinense</name>
    <dbReference type="NCBI Taxonomy" id="1131581"/>
    <lineage>
        <taxon>Eukaryota</taxon>
        <taxon>Fungi</taxon>
        <taxon>Dikarya</taxon>
        <taxon>Ascomycota</taxon>
        <taxon>Pezizomycotina</taxon>
        <taxon>Eurotiomycetes</taxon>
        <taxon>Eurotiomycetidae</taxon>
        <taxon>Eurotiales</taxon>
        <taxon>Aspergillaceae</taxon>
        <taxon>Penicillium</taxon>
    </lineage>
</organism>
<dbReference type="GO" id="GO:0005634">
    <property type="term" value="C:nucleus"/>
    <property type="evidence" value="ECO:0007669"/>
    <property type="project" value="TreeGrafter"/>
</dbReference>
<evidence type="ECO:0000256" key="1">
    <source>
        <dbReference type="ARBA" id="ARBA00023242"/>
    </source>
</evidence>
<dbReference type="GO" id="GO:0006351">
    <property type="term" value="P:DNA-templated transcription"/>
    <property type="evidence" value="ECO:0007669"/>
    <property type="project" value="InterPro"/>
</dbReference>
<protein>
    <recommendedName>
        <fullName evidence="3">Xylanolytic transcriptional activator regulatory domain-containing protein</fullName>
    </recommendedName>
</protein>
<name>A0A9W9K1V5_9EURO</name>
<dbReference type="InterPro" id="IPR050797">
    <property type="entry name" value="Carb_Metab_Trans_Reg"/>
</dbReference>
<dbReference type="SMART" id="SM00906">
    <property type="entry name" value="Fungal_trans"/>
    <property type="match status" value="1"/>
</dbReference>
<reference evidence="4" key="2">
    <citation type="journal article" date="2023" name="IMA Fungus">
        <title>Comparative genomic study of the Penicillium genus elucidates a diverse pangenome and 15 lateral gene transfer events.</title>
        <authorList>
            <person name="Petersen C."/>
            <person name="Sorensen T."/>
            <person name="Nielsen M.R."/>
            <person name="Sondergaard T.E."/>
            <person name="Sorensen J.L."/>
            <person name="Fitzpatrick D.A."/>
            <person name="Frisvad J.C."/>
            <person name="Nielsen K.L."/>
        </authorList>
    </citation>
    <scope>NUCLEOTIDE SEQUENCE</scope>
    <source>
        <strain evidence="4">IBT 30761</strain>
    </source>
</reference>
<dbReference type="CDD" id="cd12148">
    <property type="entry name" value="fungal_TF_MHR"/>
    <property type="match status" value="1"/>
</dbReference>
<feature type="compositionally biased region" description="Polar residues" evidence="2">
    <location>
        <begin position="44"/>
        <end position="78"/>
    </location>
</feature>
<comment type="caution">
    <text evidence="4">The sequence shown here is derived from an EMBL/GenBank/DDBJ whole genome shotgun (WGS) entry which is preliminary data.</text>
</comment>
<evidence type="ECO:0000256" key="2">
    <source>
        <dbReference type="SAM" id="MobiDB-lite"/>
    </source>
</evidence>
<dbReference type="EMBL" id="JAPQKI010000009">
    <property type="protein sequence ID" value="KAJ5090044.1"/>
    <property type="molecule type" value="Genomic_DNA"/>
</dbReference>
<dbReference type="Proteomes" id="UP001149074">
    <property type="component" value="Unassembled WGS sequence"/>
</dbReference>
<accession>A0A9W9K1V5</accession>
<keyword evidence="1" id="KW-0539">Nucleus</keyword>
<dbReference type="InterPro" id="IPR007219">
    <property type="entry name" value="XnlR_reg_dom"/>
</dbReference>
<sequence length="687" mass="76396">MAQSEESPVRYLSPEKNGKFCRSRGLCCRSADDDPPQPFEPETGRSTQSASSLTEAMEQSTASSTAMQPMSLPGSSSPARARSTHLAGAGTGAGAADILLPPAQCIPEEGPWTRSETSPATISLDSPAYAVTTNNPLIYTLEDNKNRTAHNMGLCAEQDTDLLESFRSVIMNEQDGVSADIIQIGVGDPKRSIPPVHFNLLHDEFQPADDRAKARASETIETMVDPHGPALVCLFFQHVHPVYHIVSKNRFLQLYAADRFQIPASLRGAIYGIGSMFWQHLPKQASGEEKGTLQFDLHDLFEEAHSSLQREFHAPNLWKLQACLLLLYERPADNATIETPRTWILSAHTVACAQMIGLHRDSTDWNIAPWEKKLRKRLWWATYNADIWSSVCHGNPPLIYPGSFTTTELDGECLVFDEDLPVEFHHLVDNSSKGVDVSTGARFEQMIKLDRILHRLIDSYYSDACHAASMAQPLRREEDLLDIHTKLEEWASMMPQCTTMAFSQQSPSYNNNGMASMKPYPGHTFSTYPPAPLNLSFFAVQALLYRALMSPAKMSAKSEPTSSLRRHFPHAITSFQKFTQFMSGITQPCLKAYWGGHARSQLTLCGNFLIYLFLLASTPSQVHAAFGLLESFHESLQRLRGWADDDASLALVRPVALRIDSFFIQAARIMRTGMESRVRVGSDLVAS</sequence>
<evidence type="ECO:0000313" key="4">
    <source>
        <dbReference type="EMBL" id="KAJ5090044.1"/>
    </source>
</evidence>
<dbReference type="OrthoDB" id="3034343at2759"/>
<dbReference type="RefSeq" id="XP_056472026.1">
    <property type="nucleotide sequence ID" value="XM_056621220.1"/>
</dbReference>
<keyword evidence="5" id="KW-1185">Reference proteome</keyword>
<dbReference type="GO" id="GO:0001080">
    <property type="term" value="P:nitrogen catabolite activation of transcription from RNA polymerase II promoter"/>
    <property type="evidence" value="ECO:0007669"/>
    <property type="project" value="TreeGrafter"/>
</dbReference>
<dbReference type="GO" id="GO:0003677">
    <property type="term" value="F:DNA binding"/>
    <property type="evidence" value="ECO:0007669"/>
    <property type="project" value="InterPro"/>
</dbReference>
<dbReference type="AlphaFoldDB" id="A0A9W9K1V5"/>
<reference evidence="4" key="1">
    <citation type="submission" date="2022-11" db="EMBL/GenBank/DDBJ databases">
        <authorList>
            <person name="Petersen C."/>
        </authorList>
    </citation>
    <scope>NUCLEOTIDE SEQUENCE</scope>
    <source>
        <strain evidence="4">IBT 30761</strain>
    </source>
</reference>
<evidence type="ECO:0000259" key="3">
    <source>
        <dbReference type="SMART" id="SM00906"/>
    </source>
</evidence>
<dbReference type="PANTHER" id="PTHR31668">
    <property type="entry name" value="GLUCOSE TRANSPORT TRANSCRIPTION REGULATOR RGT1-RELATED-RELATED"/>
    <property type="match status" value="1"/>
</dbReference>
<dbReference type="GeneID" id="81360199"/>
<feature type="region of interest" description="Disordered" evidence="2">
    <location>
        <begin position="1"/>
        <end position="87"/>
    </location>
</feature>